<sequence>MLEKLKEVMAKHQSFRIFIYLLLLILTRKCFAELSAVGDNFRELAMPADAAGERDAIRISVENDNSVTTNADGSFNDINYEDSNACTAHGERLKRLIQSYYLNQTENYFYHNSTTWEWVIKSWEYLAYSVPEITDWNWWTAQIGTPRSLWAGLFLSRGMISDTLYDDLIKRYWADAQVWDVTIKDGKISASNLANRGFLGLFEMFYQGEDAFRVRRNEVIKHLGDEVVNKTSYQGEGVGVDDCIHVHNIHEGLWEGPYYNSHLRLMIYNGGYGAEYLNKFALIYVLLHHTDYQVDDIVLAEFINCFLECHQYLVRGQTFEPSAVGRNIDDNQRVTYWAAYDSVYKVATLLLQLEFRKEELQNALTRYLNHGPTSAANALIGNRALFASDMIVHHRQSYMASVRMFSTRTVRPETWISSRRTQNPNGLLFFIFLTAICNNVIAEDDTAVHECDIVAILGIIRQMGLCRSYRTTTSMDQGATVLYSGDVPQEGMERVGDTPNFPHHISNAKFVGSASDGMYGVAAMVYDRPTVNITMKKSWIFFDDEIVCLGSDISLRDNYTALGLPIITTLNQVVQDGEIAYMTSTGPWQYADWNNTTPFTNARWIHHDNMGYVFPNGANGAIDSYEKTTNDKKMNVTAMFMEHGLEPYTYIVYSNVTITQLEDLQNVPSVTILQQDKNAHVVYQSRLHILSMVAFSAPFSILHPEFAYSITVDQACILMFQHIDNNISVTVSFPSQLASTVNITLGMKVKGVDSYINPSEWTSIVLFNFSDDRMVAGKSQTKNYEIVDLASSSTSASPTQLPTNATVPADTSTATVIMYITVSFAGATAVVVVTVAIVMALIHKVKRTNRVKDSSTINKTPPP</sequence>
<dbReference type="SUPFAM" id="SSF49863">
    <property type="entry name" value="Hyaluronate lyase-like, C-terminal domain"/>
    <property type="match status" value="1"/>
</dbReference>
<feature type="domain" description="Polysaccharide lyase 8 N-terminal alpha-helical" evidence="8">
    <location>
        <begin position="64"/>
        <end position="167"/>
    </location>
</feature>
<dbReference type="SUPFAM" id="SSF74650">
    <property type="entry name" value="Galactose mutarotase-like"/>
    <property type="match status" value="1"/>
</dbReference>
<evidence type="ECO:0000256" key="2">
    <source>
        <dbReference type="ARBA" id="ARBA00022729"/>
    </source>
</evidence>
<dbReference type="InterPro" id="IPR008929">
    <property type="entry name" value="Chondroitin_lyas"/>
</dbReference>
<feature type="chain" id="PRO_5035780547" description="Chondroitin AC lyase" evidence="5">
    <location>
        <begin position="33"/>
        <end position="863"/>
    </location>
</feature>
<dbReference type="InterPro" id="IPR011071">
    <property type="entry name" value="Lyase_8-like_C"/>
</dbReference>
<dbReference type="Pfam" id="PF02278">
    <property type="entry name" value="Lyase_8"/>
    <property type="match status" value="1"/>
</dbReference>
<accession>A0A8S4P249</accession>
<protein>
    <recommendedName>
        <fullName evidence="11">Chondroitin AC lyase</fullName>
    </recommendedName>
</protein>
<dbReference type="SUPFAM" id="SSF48230">
    <property type="entry name" value="Chondroitin AC/alginate lyase"/>
    <property type="match status" value="1"/>
</dbReference>
<evidence type="ECO:0000259" key="8">
    <source>
        <dbReference type="Pfam" id="PF08124"/>
    </source>
</evidence>
<evidence type="ECO:0000256" key="1">
    <source>
        <dbReference type="ARBA" id="ARBA00006699"/>
    </source>
</evidence>
<evidence type="ECO:0000259" key="7">
    <source>
        <dbReference type="Pfam" id="PF02884"/>
    </source>
</evidence>
<comment type="similarity">
    <text evidence="1">Belongs to the polysaccharide lyase 8 family.</text>
</comment>
<dbReference type="Pfam" id="PF02884">
    <property type="entry name" value="Lyase_8_C"/>
    <property type="match status" value="1"/>
</dbReference>
<dbReference type="Pfam" id="PF08124">
    <property type="entry name" value="Lyase_8_N"/>
    <property type="match status" value="1"/>
</dbReference>
<dbReference type="GO" id="GO:0005975">
    <property type="term" value="P:carbohydrate metabolic process"/>
    <property type="evidence" value="ECO:0007669"/>
    <property type="project" value="InterPro"/>
</dbReference>
<dbReference type="AlphaFoldDB" id="A0A8S4P249"/>
<dbReference type="InterPro" id="IPR012970">
    <property type="entry name" value="Lyase_8_alpha_N"/>
</dbReference>
<dbReference type="InterPro" id="IPR004103">
    <property type="entry name" value="Lyase_8_C"/>
</dbReference>
<gene>
    <name evidence="9" type="ORF">OFUS_LOCUS12893</name>
</gene>
<evidence type="ECO:0008006" key="11">
    <source>
        <dbReference type="Google" id="ProtNLM"/>
    </source>
</evidence>
<evidence type="ECO:0000313" key="9">
    <source>
        <dbReference type="EMBL" id="CAH1787131.1"/>
    </source>
</evidence>
<dbReference type="GO" id="GO:0016837">
    <property type="term" value="F:carbon-oxygen lyase activity, acting on polysaccharides"/>
    <property type="evidence" value="ECO:0007669"/>
    <property type="project" value="UniProtKB-ARBA"/>
</dbReference>
<dbReference type="InterPro" id="IPR011013">
    <property type="entry name" value="Gal_mutarotase_sf_dom"/>
</dbReference>
<keyword evidence="4" id="KW-1133">Transmembrane helix</keyword>
<feature type="domain" description="Polysaccharide lyase family 8 C-terminal" evidence="7">
    <location>
        <begin position="671"/>
        <end position="741"/>
    </location>
</feature>
<feature type="transmembrane region" description="Helical" evidence="4">
    <location>
        <begin position="816"/>
        <end position="842"/>
    </location>
</feature>
<keyword evidence="2 5" id="KW-0732">Signal</keyword>
<feature type="signal peptide" evidence="5">
    <location>
        <begin position="1"/>
        <end position="32"/>
    </location>
</feature>
<organism evidence="9 10">
    <name type="scientific">Owenia fusiformis</name>
    <name type="common">Polychaete worm</name>
    <dbReference type="NCBI Taxonomy" id="6347"/>
    <lineage>
        <taxon>Eukaryota</taxon>
        <taxon>Metazoa</taxon>
        <taxon>Spiralia</taxon>
        <taxon>Lophotrochozoa</taxon>
        <taxon>Annelida</taxon>
        <taxon>Polychaeta</taxon>
        <taxon>Sedentaria</taxon>
        <taxon>Canalipalpata</taxon>
        <taxon>Sabellida</taxon>
        <taxon>Oweniida</taxon>
        <taxon>Oweniidae</taxon>
        <taxon>Owenia</taxon>
    </lineage>
</organism>
<reference evidence="9" key="1">
    <citation type="submission" date="2022-03" db="EMBL/GenBank/DDBJ databases">
        <authorList>
            <person name="Martin C."/>
        </authorList>
    </citation>
    <scope>NUCLEOTIDE SEQUENCE</scope>
</reference>
<proteinExistence type="inferred from homology"/>
<evidence type="ECO:0000256" key="5">
    <source>
        <dbReference type="SAM" id="SignalP"/>
    </source>
</evidence>
<comment type="caution">
    <text evidence="9">The sequence shown here is derived from an EMBL/GenBank/DDBJ whole genome shotgun (WGS) entry which is preliminary data.</text>
</comment>
<dbReference type="Gene3D" id="2.60.220.10">
    <property type="entry name" value="Polysaccharide lyase family 8-like, C-terminal"/>
    <property type="match status" value="1"/>
</dbReference>
<evidence type="ECO:0000256" key="4">
    <source>
        <dbReference type="SAM" id="Phobius"/>
    </source>
</evidence>
<dbReference type="InterPro" id="IPR038970">
    <property type="entry name" value="Lyase_8"/>
</dbReference>
<dbReference type="Proteomes" id="UP000749559">
    <property type="component" value="Unassembled WGS sequence"/>
</dbReference>
<dbReference type="PANTHER" id="PTHR38481">
    <property type="entry name" value="HYALURONATE LYASE"/>
    <property type="match status" value="1"/>
</dbReference>
<feature type="domain" description="Polysaccharide lyase family 8 central" evidence="6">
    <location>
        <begin position="503"/>
        <end position="635"/>
    </location>
</feature>
<dbReference type="PANTHER" id="PTHR38481:SF1">
    <property type="entry name" value="HYALURONATE LYASE"/>
    <property type="match status" value="1"/>
</dbReference>
<evidence type="ECO:0000313" key="10">
    <source>
        <dbReference type="Proteomes" id="UP000749559"/>
    </source>
</evidence>
<keyword evidence="3" id="KW-0456">Lyase</keyword>
<name>A0A8S4P249_OWEFU</name>
<dbReference type="EMBL" id="CAIIXF020000006">
    <property type="protein sequence ID" value="CAH1787131.1"/>
    <property type="molecule type" value="Genomic_DNA"/>
</dbReference>
<dbReference type="InterPro" id="IPR014718">
    <property type="entry name" value="GH-type_carb-bd"/>
</dbReference>
<dbReference type="OrthoDB" id="5980780at2759"/>
<keyword evidence="4" id="KW-0812">Transmembrane</keyword>
<evidence type="ECO:0000259" key="6">
    <source>
        <dbReference type="Pfam" id="PF02278"/>
    </source>
</evidence>
<dbReference type="GO" id="GO:0030246">
    <property type="term" value="F:carbohydrate binding"/>
    <property type="evidence" value="ECO:0007669"/>
    <property type="project" value="InterPro"/>
</dbReference>
<dbReference type="GO" id="GO:0005576">
    <property type="term" value="C:extracellular region"/>
    <property type="evidence" value="ECO:0007669"/>
    <property type="project" value="InterPro"/>
</dbReference>
<dbReference type="Gene3D" id="1.50.10.100">
    <property type="entry name" value="Chondroitin AC/alginate lyase"/>
    <property type="match status" value="1"/>
</dbReference>
<keyword evidence="10" id="KW-1185">Reference proteome</keyword>
<keyword evidence="4" id="KW-0472">Membrane</keyword>
<evidence type="ECO:0000256" key="3">
    <source>
        <dbReference type="ARBA" id="ARBA00023239"/>
    </source>
</evidence>
<dbReference type="InterPro" id="IPR003159">
    <property type="entry name" value="Lyase_8_central_dom"/>
</dbReference>
<dbReference type="Gene3D" id="2.70.98.10">
    <property type="match status" value="2"/>
</dbReference>